<dbReference type="InterPro" id="IPR026992">
    <property type="entry name" value="DIOX_N"/>
</dbReference>
<dbReference type="OMA" id="FTTRHDP"/>
<comment type="similarity">
    <text evidence="1">Belongs to the iron/ascorbate-dependent oxidoreductase family.</text>
</comment>
<dbReference type="InterPro" id="IPR005123">
    <property type="entry name" value="Oxoglu/Fe-dep_dioxygenase_dom"/>
</dbReference>
<dbReference type="PANTHER" id="PTHR47990">
    <property type="entry name" value="2-OXOGLUTARATE (2OG) AND FE(II)-DEPENDENT OXYGENASE SUPERFAMILY PROTEIN-RELATED"/>
    <property type="match status" value="1"/>
</dbReference>
<dbReference type="GO" id="GO:0044283">
    <property type="term" value="P:small molecule biosynthetic process"/>
    <property type="evidence" value="ECO:0007669"/>
    <property type="project" value="UniProtKB-ARBA"/>
</dbReference>
<sequence length="317" mass="35162">MSSNPLEVIDVSLEDAATASQLVQAASSQGFLFVKGHGFNAEEVAALFDVSKQFFAQEREQKDKLAMDKSNFGYQYGVESLASNATPDPKETLNMDPLNIPDIEGKHKLESAVTKLQDLAMTIHRAFAVGLEIDESAGGAAYFDSKYAKDKPSGSVFRFLHYPGQQSLNPSEQIRAGAHTDYGSITLLFQQKNQEGLEIYSPVSKKWQAVPFIDADNDDEAPPIIVNVGDQLSYWTAGYLRSTIHRVKFPESVQRTGQDRYSIVYFCHPDDDTLLEPIPSRVIEARGNTRGANSAKETLTAKQHLLNRLSATYGWQY</sequence>
<evidence type="ECO:0000256" key="1">
    <source>
        <dbReference type="RuleBase" id="RU003682"/>
    </source>
</evidence>
<dbReference type="AlphaFoldDB" id="A0A642UYC5"/>
<dbReference type="InterPro" id="IPR050231">
    <property type="entry name" value="Iron_ascorbate_oxido_reductase"/>
</dbReference>
<dbReference type="Gene3D" id="2.60.120.330">
    <property type="entry name" value="B-lactam Antibiotic, Isopenicillin N Synthase, Chain"/>
    <property type="match status" value="1"/>
</dbReference>
<reference evidence="3 4" key="1">
    <citation type="submission" date="2019-07" db="EMBL/GenBank/DDBJ databases">
        <title>Genome assembly of two rare yeast pathogens: Diutina rugosa and Trichomonascus ciferrii.</title>
        <authorList>
            <person name="Mixao V."/>
            <person name="Saus E."/>
            <person name="Hansen A."/>
            <person name="Lass-Flor C."/>
            <person name="Gabaldon T."/>
        </authorList>
    </citation>
    <scope>NUCLEOTIDE SEQUENCE [LARGE SCALE GENOMIC DNA]</scope>
    <source>
        <strain evidence="3 4">CBS 613</strain>
    </source>
</reference>
<evidence type="ECO:0000313" key="3">
    <source>
        <dbReference type="EMBL" id="KAA8907780.1"/>
    </source>
</evidence>
<dbReference type="GeneID" id="54779120"/>
<keyword evidence="4" id="KW-1185">Reference proteome</keyword>
<name>A0A642UYC5_DIURU</name>
<accession>A0A642UYC5</accession>
<dbReference type="InterPro" id="IPR044861">
    <property type="entry name" value="IPNS-like_FE2OG_OXY"/>
</dbReference>
<dbReference type="GO" id="GO:0046872">
    <property type="term" value="F:metal ion binding"/>
    <property type="evidence" value="ECO:0007669"/>
    <property type="project" value="UniProtKB-KW"/>
</dbReference>
<evidence type="ECO:0000259" key="2">
    <source>
        <dbReference type="PROSITE" id="PS51471"/>
    </source>
</evidence>
<dbReference type="EMBL" id="SWFT01000019">
    <property type="protein sequence ID" value="KAA8907780.1"/>
    <property type="molecule type" value="Genomic_DNA"/>
</dbReference>
<dbReference type="SUPFAM" id="SSF51197">
    <property type="entry name" value="Clavaminate synthase-like"/>
    <property type="match status" value="1"/>
</dbReference>
<dbReference type="Proteomes" id="UP000449547">
    <property type="component" value="Unassembled WGS sequence"/>
</dbReference>
<dbReference type="InterPro" id="IPR027443">
    <property type="entry name" value="IPNS-like_sf"/>
</dbReference>
<keyword evidence="1" id="KW-0408">Iron</keyword>
<organism evidence="3 4">
    <name type="scientific">Diutina rugosa</name>
    <name type="common">Yeast</name>
    <name type="synonym">Candida rugosa</name>
    <dbReference type="NCBI Taxonomy" id="5481"/>
    <lineage>
        <taxon>Eukaryota</taxon>
        <taxon>Fungi</taxon>
        <taxon>Dikarya</taxon>
        <taxon>Ascomycota</taxon>
        <taxon>Saccharomycotina</taxon>
        <taxon>Pichiomycetes</taxon>
        <taxon>Debaryomycetaceae</taxon>
        <taxon>Diutina</taxon>
    </lineage>
</organism>
<comment type="caution">
    <text evidence="3">The sequence shown here is derived from an EMBL/GenBank/DDBJ whole genome shotgun (WGS) entry which is preliminary data.</text>
</comment>
<dbReference type="RefSeq" id="XP_034014786.1">
    <property type="nucleotide sequence ID" value="XM_034157568.1"/>
</dbReference>
<dbReference type="VEuPathDB" id="FungiDB:DIURU_000467"/>
<keyword evidence="1" id="KW-0479">Metal-binding</keyword>
<keyword evidence="1" id="KW-0560">Oxidoreductase</keyword>
<dbReference type="PROSITE" id="PS51471">
    <property type="entry name" value="FE2OG_OXY"/>
    <property type="match status" value="1"/>
</dbReference>
<dbReference type="Pfam" id="PF03171">
    <property type="entry name" value="2OG-FeII_Oxy"/>
    <property type="match status" value="1"/>
</dbReference>
<evidence type="ECO:0000313" key="4">
    <source>
        <dbReference type="Proteomes" id="UP000449547"/>
    </source>
</evidence>
<feature type="domain" description="Fe2OG dioxygenase" evidence="2">
    <location>
        <begin position="152"/>
        <end position="269"/>
    </location>
</feature>
<dbReference type="GO" id="GO:0016491">
    <property type="term" value="F:oxidoreductase activity"/>
    <property type="evidence" value="ECO:0007669"/>
    <property type="project" value="UniProtKB-KW"/>
</dbReference>
<gene>
    <name evidence="3" type="ORF">DIURU_000467</name>
</gene>
<dbReference type="Pfam" id="PF14226">
    <property type="entry name" value="DIOX_N"/>
    <property type="match status" value="1"/>
</dbReference>
<protein>
    <recommendedName>
        <fullName evidence="2">Fe2OG dioxygenase domain-containing protein</fullName>
    </recommendedName>
</protein>
<proteinExistence type="inferred from homology"/>
<dbReference type="OrthoDB" id="288590at2759"/>